<dbReference type="Gene3D" id="3.30.360.40">
    <property type="entry name" value="YwmB-like"/>
    <property type="match status" value="1"/>
</dbReference>
<evidence type="ECO:0000313" key="2">
    <source>
        <dbReference type="EMBL" id="BBH24719.1"/>
    </source>
</evidence>
<organism evidence="2 3">
    <name type="scientific">Paenibacillus baekrokdamisoli</name>
    <dbReference type="NCBI Taxonomy" id="1712516"/>
    <lineage>
        <taxon>Bacteria</taxon>
        <taxon>Bacillati</taxon>
        <taxon>Bacillota</taxon>
        <taxon>Bacilli</taxon>
        <taxon>Bacillales</taxon>
        <taxon>Paenibacillaceae</taxon>
        <taxon>Paenibacillus</taxon>
    </lineage>
</organism>
<dbReference type="Pfam" id="PF08680">
    <property type="entry name" value="DUF1779"/>
    <property type="match status" value="1"/>
</dbReference>
<sequence>MLITTNPSTRTRSSAARKRSNLKGIAVAWLILMIAAGWSVWQVRENQKQTVGSTLQKDFSAIWSWSEDELKGGSSGARWSFRWDGHLKRSDAEEAASQLGIDLKATAVNTYEGKKEELDGHNKLTIWIHTDQQQQSETVKTMSTAVQKDEPVDLVILFEPEKGSAYKRIANAMTSIEKTIIPLEASIKGSFALRGIPISQDAAGQIALRADAKQQETYDDGHTSSNTYLSSKLRSQVSSGTKMVNLQIAEAASSAGISAELIVGVPLITGDYIVPN</sequence>
<gene>
    <name evidence="2" type="ORF">Back11_60640</name>
</gene>
<protein>
    <recommendedName>
        <fullName evidence="4">TATA-box binding protein</fullName>
    </recommendedName>
</protein>
<evidence type="ECO:0008006" key="4">
    <source>
        <dbReference type="Google" id="ProtNLM"/>
    </source>
</evidence>
<proteinExistence type="predicted"/>
<name>A0A3G9JNU7_9BACL</name>
<dbReference type="SUPFAM" id="SSF143842">
    <property type="entry name" value="YwmB-like"/>
    <property type="match status" value="1"/>
</dbReference>
<evidence type="ECO:0000313" key="3">
    <source>
        <dbReference type="Proteomes" id="UP000275368"/>
    </source>
</evidence>
<dbReference type="EMBL" id="AP019308">
    <property type="protein sequence ID" value="BBH24719.1"/>
    <property type="molecule type" value="Genomic_DNA"/>
</dbReference>
<dbReference type="Proteomes" id="UP000275368">
    <property type="component" value="Chromosome"/>
</dbReference>
<keyword evidence="1" id="KW-0812">Transmembrane</keyword>
<evidence type="ECO:0000256" key="1">
    <source>
        <dbReference type="SAM" id="Phobius"/>
    </source>
</evidence>
<accession>A0A3G9JNU7</accession>
<dbReference type="OrthoDB" id="2661047at2"/>
<dbReference type="KEGG" id="pbk:Back11_60640"/>
<dbReference type="InterPro" id="IPR036209">
    <property type="entry name" value="YwmB-like_sf"/>
</dbReference>
<dbReference type="InterPro" id="IPR014794">
    <property type="entry name" value="DUF1779"/>
</dbReference>
<dbReference type="RefSeq" id="WP_125665109.1">
    <property type="nucleotide sequence ID" value="NZ_JACHXC010000014.1"/>
</dbReference>
<dbReference type="AlphaFoldDB" id="A0A3G9JNU7"/>
<keyword evidence="1" id="KW-0472">Membrane</keyword>
<keyword evidence="3" id="KW-1185">Reference proteome</keyword>
<keyword evidence="1" id="KW-1133">Transmembrane helix</keyword>
<reference evidence="2 3" key="1">
    <citation type="submission" date="2018-11" db="EMBL/GenBank/DDBJ databases">
        <title>Complete genome sequence of Paenibacillus baekrokdamisoli strain KCTC 33723.</title>
        <authorList>
            <person name="Kang S.W."/>
            <person name="Lee K.C."/>
            <person name="Kim K.K."/>
            <person name="Kim J.S."/>
            <person name="Kim D.S."/>
            <person name="Ko S.H."/>
            <person name="Yang S.H."/>
            <person name="Lee J.S."/>
        </authorList>
    </citation>
    <scope>NUCLEOTIDE SEQUENCE [LARGE SCALE GENOMIC DNA]</scope>
    <source>
        <strain evidence="2 3">KCTC 33723</strain>
    </source>
</reference>
<feature type="transmembrane region" description="Helical" evidence="1">
    <location>
        <begin position="21"/>
        <end position="41"/>
    </location>
</feature>